<reference evidence="2" key="2">
    <citation type="submission" date="2020-05" db="UniProtKB">
        <authorList>
            <consortium name="EnsemblMetazoa"/>
        </authorList>
    </citation>
    <scope>IDENTIFICATION</scope>
    <source>
        <strain evidence="2">A-37</strain>
    </source>
</reference>
<evidence type="ECO:0000256" key="1">
    <source>
        <dbReference type="SAM" id="SignalP"/>
    </source>
</evidence>
<organism evidence="2 3">
    <name type="scientific">Anopheles culicifacies</name>
    <dbReference type="NCBI Taxonomy" id="139723"/>
    <lineage>
        <taxon>Eukaryota</taxon>
        <taxon>Metazoa</taxon>
        <taxon>Ecdysozoa</taxon>
        <taxon>Arthropoda</taxon>
        <taxon>Hexapoda</taxon>
        <taxon>Insecta</taxon>
        <taxon>Pterygota</taxon>
        <taxon>Neoptera</taxon>
        <taxon>Endopterygota</taxon>
        <taxon>Diptera</taxon>
        <taxon>Nematocera</taxon>
        <taxon>Culicoidea</taxon>
        <taxon>Culicidae</taxon>
        <taxon>Anophelinae</taxon>
        <taxon>Anopheles</taxon>
        <taxon>culicifacies species complex</taxon>
    </lineage>
</organism>
<dbReference type="AlphaFoldDB" id="A0A182LV25"/>
<evidence type="ECO:0008006" key="4">
    <source>
        <dbReference type="Google" id="ProtNLM"/>
    </source>
</evidence>
<feature type="signal peptide" evidence="1">
    <location>
        <begin position="1"/>
        <end position="22"/>
    </location>
</feature>
<feature type="chain" id="PRO_5008127485" description="Transmembrane protein" evidence="1">
    <location>
        <begin position="23"/>
        <end position="101"/>
    </location>
</feature>
<accession>A0A182LV25</accession>
<dbReference type="EnsemblMetazoa" id="ACUA002673-RA">
    <property type="protein sequence ID" value="ACUA002673-PA"/>
    <property type="gene ID" value="ACUA002673"/>
</dbReference>
<protein>
    <recommendedName>
        <fullName evidence="4">Transmembrane protein</fullName>
    </recommendedName>
</protein>
<reference evidence="3" key="1">
    <citation type="submission" date="2013-09" db="EMBL/GenBank/DDBJ databases">
        <title>The Genome Sequence of Anopheles culicifacies species A.</title>
        <authorList>
            <consortium name="The Broad Institute Genomics Platform"/>
            <person name="Neafsey D.E."/>
            <person name="Besansky N."/>
            <person name="Howell P."/>
            <person name="Walton C."/>
            <person name="Young S.K."/>
            <person name="Zeng Q."/>
            <person name="Gargeya S."/>
            <person name="Fitzgerald M."/>
            <person name="Haas B."/>
            <person name="Abouelleil A."/>
            <person name="Allen A.W."/>
            <person name="Alvarado L."/>
            <person name="Arachchi H.M."/>
            <person name="Berlin A.M."/>
            <person name="Chapman S.B."/>
            <person name="Gainer-Dewar J."/>
            <person name="Goldberg J."/>
            <person name="Griggs A."/>
            <person name="Gujja S."/>
            <person name="Hansen M."/>
            <person name="Howarth C."/>
            <person name="Imamovic A."/>
            <person name="Ireland A."/>
            <person name="Larimer J."/>
            <person name="McCowan C."/>
            <person name="Murphy C."/>
            <person name="Pearson M."/>
            <person name="Poon T.W."/>
            <person name="Priest M."/>
            <person name="Roberts A."/>
            <person name="Saif S."/>
            <person name="Shea T."/>
            <person name="Sisk P."/>
            <person name="Sykes S."/>
            <person name="Wortman J."/>
            <person name="Nusbaum C."/>
            <person name="Birren B."/>
        </authorList>
    </citation>
    <scope>NUCLEOTIDE SEQUENCE [LARGE SCALE GENOMIC DNA]</scope>
    <source>
        <strain evidence="3">A-37</strain>
    </source>
</reference>
<evidence type="ECO:0000313" key="3">
    <source>
        <dbReference type="Proteomes" id="UP000075883"/>
    </source>
</evidence>
<dbReference type="VEuPathDB" id="VectorBase:ACUA002673"/>
<evidence type="ECO:0000313" key="2">
    <source>
        <dbReference type="EnsemblMetazoa" id="ACUA002673-PA"/>
    </source>
</evidence>
<sequence length="101" mass="11161">MMRSSVWFVLLVGVGLCFVVQASIHQHASASAPLSSSFMQLDVVRNLHPQHLKVLKRAAQAFERTIDQSKLEPAQKEAAKKMAVDQFAARLAEVKRSGHGH</sequence>
<dbReference type="EMBL" id="AXCM01012272">
    <property type="status" value="NOT_ANNOTATED_CDS"/>
    <property type="molecule type" value="Genomic_DNA"/>
</dbReference>
<proteinExistence type="predicted"/>
<name>A0A182LV25_9DIPT</name>
<keyword evidence="1" id="KW-0732">Signal</keyword>
<keyword evidence="3" id="KW-1185">Reference proteome</keyword>
<dbReference type="Proteomes" id="UP000075883">
    <property type="component" value="Unassembled WGS sequence"/>
</dbReference>